<evidence type="ECO:0000256" key="1">
    <source>
        <dbReference type="SAM" id="MobiDB-lite"/>
    </source>
</evidence>
<comment type="caution">
    <text evidence="3">The sequence shown here is derived from an EMBL/GenBank/DDBJ whole genome shotgun (WGS) entry which is preliminary data.</text>
</comment>
<keyword evidence="2" id="KW-0732">Signal</keyword>
<gene>
    <name evidence="3" type="ORF">EZI54_06825</name>
</gene>
<evidence type="ECO:0000313" key="4">
    <source>
        <dbReference type="Proteomes" id="UP000313645"/>
    </source>
</evidence>
<reference evidence="3 4" key="1">
    <citation type="submission" date="2019-02" db="EMBL/GenBank/DDBJ databases">
        <title>Marinobacter halodurans sp. nov., a marine bacterium isolated from sea tidal flat.</title>
        <authorList>
            <person name="Yoo Y."/>
            <person name="Lee D.W."/>
            <person name="Kim B.S."/>
            <person name="Kim J.-J."/>
        </authorList>
    </citation>
    <scope>NUCLEOTIDE SEQUENCE [LARGE SCALE GENOMIC DNA]</scope>
    <source>
        <strain evidence="3 4">YJ-S3-2</strain>
    </source>
</reference>
<name>A0ABY1ZM27_9GAMM</name>
<dbReference type="RefSeq" id="WP_131480350.1">
    <property type="nucleotide sequence ID" value="NZ_SJDL01000008.1"/>
</dbReference>
<proteinExistence type="predicted"/>
<feature type="signal peptide" evidence="2">
    <location>
        <begin position="1"/>
        <end position="23"/>
    </location>
</feature>
<evidence type="ECO:0008006" key="5">
    <source>
        <dbReference type="Google" id="ProtNLM"/>
    </source>
</evidence>
<protein>
    <recommendedName>
        <fullName evidence="5">Toxin co-regulated pilus biosynthesis protein Q C-terminal domain-containing protein</fullName>
    </recommendedName>
</protein>
<feature type="region of interest" description="Disordered" evidence="1">
    <location>
        <begin position="166"/>
        <end position="185"/>
    </location>
</feature>
<keyword evidence="4" id="KW-1185">Reference proteome</keyword>
<evidence type="ECO:0000313" key="3">
    <source>
        <dbReference type="EMBL" id="TBW57364.1"/>
    </source>
</evidence>
<evidence type="ECO:0000256" key="2">
    <source>
        <dbReference type="SAM" id="SignalP"/>
    </source>
</evidence>
<sequence>MKKQTIRWCVAASLILVAGPTTAALSIERAAPKPEATRPAPAPAFNSSDYLVMADKTYSPLVEYGKSPSFPPAPSYGDPMPLSAALNLLLPDRWQALRNKETQMAMTVSWDIDSGNWLDVLRNLGARHGLQFHVDFQNQKVYIREGRKLLVEPENEVAERDQARHAVAKAQPEERPASPTNPNERITFDVNGGDDGRKIMTDLAKLLGFKQLYWMTTQKTFTSSEVVRGRPLQLVQKLSDRLKVKSCVYGGNSDVIAVVNDQSECPQ</sequence>
<organism evidence="3 4">
    <name type="scientific">Marinobacter halodurans</name>
    <dbReference type="NCBI Taxonomy" id="2528979"/>
    <lineage>
        <taxon>Bacteria</taxon>
        <taxon>Pseudomonadati</taxon>
        <taxon>Pseudomonadota</taxon>
        <taxon>Gammaproteobacteria</taxon>
        <taxon>Pseudomonadales</taxon>
        <taxon>Marinobacteraceae</taxon>
        <taxon>Marinobacter</taxon>
    </lineage>
</organism>
<dbReference type="EMBL" id="SJDL01000008">
    <property type="protein sequence ID" value="TBW57364.1"/>
    <property type="molecule type" value="Genomic_DNA"/>
</dbReference>
<accession>A0ABY1ZM27</accession>
<dbReference type="Proteomes" id="UP000313645">
    <property type="component" value="Unassembled WGS sequence"/>
</dbReference>
<feature type="chain" id="PRO_5045305904" description="Toxin co-regulated pilus biosynthesis protein Q C-terminal domain-containing protein" evidence="2">
    <location>
        <begin position="24"/>
        <end position="267"/>
    </location>
</feature>